<feature type="compositionally biased region" description="Low complexity" evidence="1">
    <location>
        <begin position="1"/>
        <end position="21"/>
    </location>
</feature>
<accession>A0A3A3ZL52</accession>
<gene>
    <name evidence="2" type="ORF">D5H78_06290</name>
</gene>
<dbReference type="EMBL" id="QZEZ01000002">
    <property type="protein sequence ID" value="RJK96866.1"/>
    <property type="molecule type" value="Genomic_DNA"/>
</dbReference>
<keyword evidence="3" id="KW-1185">Reference proteome</keyword>
<dbReference type="Proteomes" id="UP000265614">
    <property type="component" value="Unassembled WGS sequence"/>
</dbReference>
<protein>
    <submittedName>
        <fullName evidence="2">Uncharacterized protein</fullName>
    </submittedName>
</protein>
<feature type="region of interest" description="Disordered" evidence="1">
    <location>
        <begin position="1"/>
        <end position="29"/>
    </location>
</feature>
<comment type="caution">
    <text evidence="2">The sequence shown here is derived from an EMBL/GenBank/DDBJ whole genome shotgun (WGS) entry which is preliminary data.</text>
</comment>
<proteinExistence type="predicted"/>
<sequence length="75" mass="7759">MSTTLLRPARTARTATPSTRPVGAYVDRDGARRPLVPGAYAGTAPAVAGSYVDRDGRALAPARVGSYTDRDVLGA</sequence>
<evidence type="ECO:0000313" key="3">
    <source>
        <dbReference type="Proteomes" id="UP000265614"/>
    </source>
</evidence>
<evidence type="ECO:0000256" key="1">
    <source>
        <dbReference type="SAM" id="MobiDB-lite"/>
    </source>
</evidence>
<organism evidence="2 3">
    <name type="scientific">Vallicoccus soli</name>
    <dbReference type="NCBI Taxonomy" id="2339232"/>
    <lineage>
        <taxon>Bacteria</taxon>
        <taxon>Bacillati</taxon>
        <taxon>Actinomycetota</taxon>
        <taxon>Actinomycetes</taxon>
        <taxon>Motilibacterales</taxon>
        <taxon>Vallicoccaceae</taxon>
        <taxon>Vallicoccus</taxon>
    </lineage>
</organism>
<dbReference type="AlphaFoldDB" id="A0A3A3ZL52"/>
<name>A0A3A3ZL52_9ACTN</name>
<evidence type="ECO:0000313" key="2">
    <source>
        <dbReference type="EMBL" id="RJK96866.1"/>
    </source>
</evidence>
<dbReference type="RefSeq" id="WP_119949582.1">
    <property type="nucleotide sequence ID" value="NZ_QZEZ01000002.1"/>
</dbReference>
<reference evidence="2 3" key="1">
    <citation type="submission" date="2018-09" db="EMBL/GenBank/DDBJ databases">
        <title>YIM 75000 draft genome.</title>
        <authorList>
            <person name="Tang S."/>
            <person name="Feng Y."/>
        </authorList>
    </citation>
    <scope>NUCLEOTIDE SEQUENCE [LARGE SCALE GENOMIC DNA]</scope>
    <source>
        <strain evidence="2 3">YIM 75000</strain>
    </source>
</reference>